<keyword evidence="1" id="KW-0812">Transmembrane</keyword>
<accession>A0A3R6E7J4</accession>
<comment type="caution">
    <text evidence="2">The sequence shown here is derived from an EMBL/GenBank/DDBJ whole genome shotgun (WGS) entry which is preliminary data.</text>
</comment>
<evidence type="ECO:0000313" key="2">
    <source>
        <dbReference type="EMBL" id="MQN80024.1"/>
    </source>
</evidence>
<dbReference type="EMBL" id="VZCB01000033">
    <property type="protein sequence ID" value="MQN80024.1"/>
    <property type="molecule type" value="Genomic_DNA"/>
</dbReference>
<evidence type="ECO:0000256" key="1">
    <source>
        <dbReference type="SAM" id="Phobius"/>
    </source>
</evidence>
<evidence type="ECO:0000313" key="5">
    <source>
        <dbReference type="Proteomes" id="UP000480425"/>
    </source>
</evidence>
<keyword evidence="1" id="KW-0472">Membrane</keyword>
<reference evidence="2 5" key="2">
    <citation type="submission" date="2019-09" db="EMBL/GenBank/DDBJ databases">
        <title>Distinct polysaccharide growth profiles of human intestinal Prevotella copri isolates.</title>
        <authorList>
            <person name="Fehlner-Peach H."/>
            <person name="Magnabosco C."/>
            <person name="Raghavan V."/>
            <person name="Scher J.U."/>
            <person name="Tett A."/>
            <person name="Cox L.M."/>
            <person name="Gottsegen C."/>
            <person name="Watters A."/>
            <person name="Wiltshire- Gordon J.D."/>
            <person name="Segata N."/>
            <person name="Bonneau R."/>
            <person name="Littman D.R."/>
        </authorList>
    </citation>
    <scope>NUCLEOTIDE SEQUENCE [LARGE SCALE GENOMIC DNA]</scope>
    <source>
        <strain evidence="2">IA622</strain>
        <strain evidence="5">iA622</strain>
    </source>
</reference>
<protein>
    <submittedName>
        <fullName evidence="2">Uncharacterized protein</fullName>
    </submittedName>
</protein>
<organism evidence="2 5">
    <name type="scientific">Segatella copri</name>
    <dbReference type="NCBI Taxonomy" id="165179"/>
    <lineage>
        <taxon>Bacteria</taxon>
        <taxon>Pseudomonadati</taxon>
        <taxon>Bacteroidota</taxon>
        <taxon>Bacteroidia</taxon>
        <taxon>Bacteroidales</taxon>
        <taxon>Prevotellaceae</taxon>
        <taxon>Segatella</taxon>
    </lineage>
</organism>
<dbReference type="AlphaFoldDB" id="A0A3R6E7J4"/>
<sequence length="85" mass="10127">MTRAEPTISISDENLIMIVVVIVTVIIIVFILVMIRDYRLYLGNHWKKKFSFADFVKQEQFYIYILLFFLLLVGSELLLQNEYSF</sequence>
<feature type="transmembrane region" description="Helical" evidence="1">
    <location>
        <begin position="15"/>
        <end position="40"/>
    </location>
</feature>
<proteinExistence type="predicted"/>
<dbReference type="Proteomes" id="UP000284990">
    <property type="component" value="Unassembled WGS sequence"/>
</dbReference>
<dbReference type="RefSeq" id="WP_118190147.1">
    <property type="nucleotide sequence ID" value="NZ_JAHOEO010000002.1"/>
</dbReference>
<keyword evidence="1" id="KW-1133">Transmembrane helix</keyword>
<evidence type="ECO:0000313" key="4">
    <source>
        <dbReference type="Proteomes" id="UP000284990"/>
    </source>
</evidence>
<evidence type="ECO:0000313" key="3">
    <source>
        <dbReference type="EMBL" id="RHA88440.1"/>
    </source>
</evidence>
<feature type="transmembrane region" description="Helical" evidence="1">
    <location>
        <begin position="61"/>
        <end position="79"/>
    </location>
</feature>
<reference evidence="3 4" key="1">
    <citation type="submission" date="2018-08" db="EMBL/GenBank/DDBJ databases">
        <title>A genome reference for cultivated species of the human gut microbiota.</title>
        <authorList>
            <person name="Zou Y."/>
            <person name="Xue W."/>
            <person name="Luo G."/>
        </authorList>
    </citation>
    <scope>NUCLEOTIDE SEQUENCE [LARGE SCALE GENOMIC DNA]</scope>
    <source>
        <strain evidence="3 4">AM42-23AC</strain>
    </source>
</reference>
<dbReference type="EMBL" id="QSFW01000005">
    <property type="protein sequence ID" value="RHA88440.1"/>
    <property type="molecule type" value="Genomic_DNA"/>
</dbReference>
<name>A0A3R6E7J4_9BACT</name>
<gene>
    <name evidence="3" type="ORF">DW916_03370</name>
    <name evidence="2" type="ORF">F7D73_03425</name>
</gene>
<dbReference type="Proteomes" id="UP000480425">
    <property type="component" value="Unassembled WGS sequence"/>
</dbReference>